<accession>A0AAP0M9M4</accession>
<dbReference type="EMBL" id="JBCGBO010000005">
    <property type="protein sequence ID" value="KAK9199933.1"/>
    <property type="molecule type" value="Genomic_DNA"/>
</dbReference>
<evidence type="ECO:0000313" key="1">
    <source>
        <dbReference type="EMBL" id="KAK9199933.1"/>
    </source>
</evidence>
<keyword evidence="2" id="KW-1185">Reference proteome</keyword>
<dbReference type="AlphaFoldDB" id="A0AAP0M9M4"/>
<sequence length="49" mass="5871">MQYEMLKNENDSFSRNTKNCEQTHFTRFCFWKTENAKTKPVPNPPCLKS</sequence>
<organism evidence="1 2">
    <name type="scientific">Citrus x changshan-huyou</name>
    <dbReference type="NCBI Taxonomy" id="2935761"/>
    <lineage>
        <taxon>Eukaryota</taxon>
        <taxon>Viridiplantae</taxon>
        <taxon>Streptophyta</taxon>
        <taxon>Embryophyta</taxon>
        <taxon>Tracheophyta</taxon>
        <taxon>Spermatophyta</taxon>
        <taxon>Magnoliopsida</taxon>
        <taxon>eudicotyledons</taxon>
        <taxon>Gunneridae</taxon>
        <taxon>Pentapetalae</taxon>
        <taxon>rosids</taxon>
        <taxon>malvids</taxon>
        <taxon>Sapindales</taxon>
        <taxon>Rutaceae</taxon>
        <taxon>Aurantioideae</taxon>
        <taxon>Citrus</taxon>
    </lineage>
</organism>
<name>A0AAP0M9M4_9ROSI</name>
<reference evidence="1 2" key="1">
    <citation type="submission" date="2024-05" db="EMBL/GenBank/DDBJ databases">
        <title>Haplotype-resolved chromosome-level genome assembly of Huyou (Citrus changshanensis).</title>
        <authorList>
            <person name="Miao C."/>
            <person name="Chen W."/>
            <person name="Wu Y."/>
            <person name="Wang L."/>
            <person name="Zhao S."/>
            <person name="Grierson D."/>
            <person name="Xu C."/>
            <person name="Chen K."/>
        </authorList>
    </citation>
    <scope>NUCLEOTIDE SEQUENCE [LARGE SCALE GENOMIC DNA]</scope>
    <source>
        <strain evidence="1">01-14</strain>
        <tissue evidence="1">Leaf</tissue>
    </source>
</reference>
<dbReference type="Proteomes" id="UP001428341">
    <property type="component" value="Unassembled WGS sequence"/>
</dbReference>
<protein>
    <submittedName>
        <fullName evidence="1">Uncharacterized protein</fullName>
    </submittedName>
</protein>
<gene>
    <name evidence="1" type="ORF">WN944_015127</name>
</gene>
<comment type="caution">
    <text evidence="1">The sequence shown here is derived from an EMBL/GenBank/DDBJ whole genome shotgun (WGS) entry which is preliminary data.</text>
</comment>
<evidence type="ECO:0000313" key="2">
    <source>
        <dbReference type="Proteomes" id="UP001428341"/>
    </source>
</evidence>
<proteinExistence type="predicted"/>